<dbReference type="Proteomes" id="UP001165960">
    <property type="component" value="Unassembled WGS sequence"/>
</dbReference>
<proteinExistence type="predicted"/>
<protein>
    <submittedName>
        <fullName evidence="1">Uncharacterized protein</fullName>
    </submittedName>
</protein>
<gene>
    <name evidence="1" type="ORF">DSO57_1016743</name>
</gene>
<reference evidence="1" key="1">
    <citation type="submission" date="2022-04" db="EMBL/GenBank/DDBJ databases">
        <title>Genome of the entomopathogenic fungus Entomophthora muscae.</title>
        <authorList>
            <person name="Elya C."/>
            <person name="Lovett B.R."/>
            <person name="Lee E."/>
            <person name="Macias A.M."/>
            <person name="Hajek A.E."/>
            <person name="De Bivort B.L."/>
            <person name="Kasson M.T."/>
            <person name="De Fine Licht H.H."/>
            <person name="Stajich J.E."/>
        </authorList>
    </citation>
    <scope>NUCLEOTIDE SEQUENCE</scope>
    <source>
        <strain evidence="1">Berkeley</strain>
    </source>
</reference>
<keyword evidence="2" id="KW-1185">Reference proteome</keyword>
<organism evidence="1 2">
    <name type="scientific">Entomophthora muscae</name>
    <dbReference type="NCBI Taxonomy" id="34485"/>
    <lineage>
        <taxon>Eukaryota</taxon>
        <taxon>Fungi</taxon>
        <taxon>Fungi incertae sedis</taxon>
        <taxon>Zoopagomycota</taxon>
        <taxon>Entomophthoromycotina</taxon>
        <taxon>Entomophthoromycetes</taxon>
        <taxon>Entomophthorales</taxon>
        <taxon>Entomophthoraceae</taxon>
        <taxon>Entomophthora</taxon>
    </lineage>
</organism>
<sequence length="624" mass="70161">MKETPIQEKSRSFSLIAPQKAPTDIESLYKGIEKYGINAWHSIQSDPALRLNQYSVHQLRLFWETNTEETTFLDSELMVKQEPGSPLPFNTSPILLPSAPPESNSQVKVEPISPCLSPAAEKQRTPSNEGISSNDAAAINSIFQVHFAPTQNYPSPIMNPETLAQYNVLSPILESSFRDYGSEDLFRCSDLPDDAIFSFSTQESLPSEQPSPILMATPDVARIEDEPTQLEPPPKKVRFAYVDATAFPSPPKTLSKPLEPLSNTKSDTFPRPRQRRSWTSSDIDALKRLAAILGVGNWALIRAKAGASINPSFKACDLKDKWRLLFKKGEVQKPSACKKNIWTDGEIKCLRRGIDKFGVGKWVEISQDPGLKARTPMQIKDKWRVISQQRSRGVRKRNPWTEAEINALESQISSDPKAAWSAIAHHPSLQNRTALELKDKWRNLHGFGDARAFLILDSNQSPYRAPSGAVRIYRNRHPKLAALKAFNKDYLYAKNNDSPSRRATVRILQLSAIQETNGTVRRYSGYRERIGAACLYPTFSPRWKSKARFLGTEDLKKPIRLDSIRLPPKTKIHFNSEHNSDFDSEAESKLEFSAESSEDEASICDSESQTAPDAPSPDDDPFYF</sequence>
<accession>A0ACC2TSI0</accession>
<dbReference type="EMBL" id="QTSX02002198">
    <property type="protein sequence ID" value="KAJ9077436.1"/>
    <property type="molecule type" value="Genomic_DNA"/>
</dbReference>
<comment type="caution">
    <text evidence="1">The sequence shown here is derived from an EMBL/GenBank/DDBJ whole genome shotgun (WGS) entry which is preliminary data.</text>
</comment>
<name>A0ACC2TSI0_9FUNG</name>
<evidence type="ECO:0000313" key="2">
    <source>
        <dbReference type="Proteomes" id="UP001165960"/>
    </source>
</evidence>
<evidence type="ECO:0000313" key="1">
    <source>
        <dbReference type="EMBL" id="KAJ9077436.1"/>
    </source>
</evidence>